<proteinExistence type="predicted"/>
<dbReference type="PANTHER" id="PTHR15263:SF1">
    <property type="entry name" value="NF-KAPPA-B INHIBITOR-LIKE PROTEIN 1"/>
    <property type="match status" value="1"/>
</dbReference>
<sequence>MDLNSWIRQQEEAVARTWHALKREEDEIEHEEAVVVALGQRLSRARDAIQLSPRHRIDELMHSVAKDEARMLASIDAVGARLAHEKSVFQREITRIGHSRANTPRTDRHTRQAWEYAERIWRAEEASIQERIDRVATMGIECRRRLAASSTYSPSRRRPSTTTEPTPDEREPLRTRERTKSSANQFVRERKISAGAVLVPPPPAPASRDFIRERRPSQAIPVPPTSRPVTAAARPATAGASRHYHTAEDSPRERERERESRRERTRSERPDREERERERERDPDREHRREHRERRERTRSTAVLPTHHASHSTSHLPPPGTSLPSASHMPVHPHPPHPGHPSSSSEDRMRLAAAWTAYECRWAGLQAPIPSAPTTPLTFHNVPWPVGFQPESPRSLTPDRIKKFLLSSSHSPHRSPKERLRSALSLWRPEQWEDKWINNVEPSERDKVRYGVSVVAQCLGELLKETSRKE</sequence>
<evidence type="ECO:0000256" key="4">
    <source>
        <dbReference type="ARBA" id="ARBA00023043"/>
    </source>
</evidence>
<feature type="region of interest" description="Disordered" evidence="6">
    <location>
        <begin position="146"/>
        <end position="186"/>
    </location>
</feature>
<evidence type="ECO:0000313" key="7">
    <source>
        <dbReference type="EMBL" id="CAE6467083.1"/>
    </source>
</evidence>
<dbReference type="EMBL" id="CAJMWS010000878">
    <property type="protein sequence ID" value="CAE6467083.1"/>
    <property type="molecule type" value="Genomic_DNA"/>
</dbReference>
<dbReference type="InterPro" id="IPR038753">
    <property type="entry name" value="NFKBIL1"/>
</dbReference>
<evidence type="ECO:0000256" key="3">
    <source>
        <dbReference type="ARBA" id="ARBA00022737"/>
    </source>
</evidence>
<gene>
    <name evidence="7" type="ORF">RDB_LOCUS169154</name>
</gene>
<dbReference type="GO" id="GO:0005634">
    <property type="term" value="C:nucleus"/>
    <property type="evidence" value="ECO:0007669"/>
    <property type="project" value="UniProtKB-SubCell"/>
</dbReference>
<feature type="compositionally biased region" description="Low complexity" evidence="6">
    <location>
        <begin position="149"/>
        <end position="165"/>
    </location>
</feature>
<evidence type="ECO:0000256" key="6">
    <source>
        <dbReference type="SAM" id="MobiDB-lite"/>
    </source>
</evidence>
<keyword evidence="4" id="KW-0040">ANK repeat</keyword>
<dbReference type="AlphaFoldDB" id="A0A8H3BYP1"/>
<keyword evidence="5" id="KW-0539">Nucleus</keyword>
<comment type="subcellular location">
    <subcellularLocation>
        <location evidence="1">Nucleus</location>
    </subcellularLocation>
</comment>
<feature type="compositionally biased region" description="Low complexity" evidence="6">
    <location>
        <begin position="227"/>
        <end position="241"/>
    </location>
</feature>
<feature type="compositionally biased region" description="Basic and acidic residues" evidence="6">
    <location>
        <begin position="245"/>
        <end position="299"/>
    </location>
</feature>
<dbReference type="Proteomes" id="UP000663846">
    <property type="component" value="Unassembled WGS sequence"/>
</dbReference>
<feature type="region of interest" description="Disordered" evidence="6">
    <location>
        <begin position="214"/>
        <end position="348"/>
    </location>
</feature>
<keyword evidence="2" id="KW-0597">Phosphoprotein</keyword>
<name>A0A8H3BYP1_9AGAM</name>
<evidence type="ECO:0000256" key="5">
    <source>
        <dbReference type="ARBA" id="ARBA00023242"/>
    </source>
</evidence>
<comment type="caution">
    <text evidence="7">The sequence shown here is derived from an EMBL/GenBank/DDBJ whole genome shotgun (WGS) entry which is preliminary data.</text>
</comment>
<evidence type="ECO:0000313" key="8">
    <source>
        <dbReference type="Proteomes" id="UP000663846"/>
    </source>
</evidence>
<keyword evidence="3" id="KW-0677">Repeat</keyword>
<organism evidence="7 8">
    <name type="scientific">Rhizoctonia solani</name>
    <dbReference type="NCBI Taxonomy" id="456999"/>
    <lineage>
        <taxon>Eukaryota</taxon>
        <taxon>Fungi</taxon>
        <taxon>Dikarya</taxon>
        <taxon>Basidiomycota</taxon>
        <taxon>Agaricomycotina</taxon>
        <taxon>Agaricomycetes</taxon>
        <taxon>Cantharellales</taxon>
        <taxon>Ceratobasidiaceae</taxon>
        <taxon>Rhizoctonia</taxon>
    </lineage>
</organism>
<dbReference type="PANTHER" id="PTHR15263">
    <property type="entry name" value="I-KAPPA-B-LIKE PROTEIN IKBL"/>
    <property type="match status" value="1"/>
</dbReference>
<feature type="compositionally biased region" description="Basic and acidic residues" evidence="6">
    <location>
        <begin position="167"/>
        <end position="180"/>
    </location>
</feature>
<evidence type="ECO:0000256" key="1">
    <source>
        <dbReference type="ARBA" id="ARBA00004123"/>
    </source>
</evidence>
<dbReference type="GO" id="GO:0043124">
    <property type="term" value="P:negative regulation of canonical NF-kappaB signal transduction"/>
    <property type="evidence" value="ECO:0007669"/>
    <property type="project" value="InterPro"/>
</dbReference>
<protein>
    <submittedName>
        <fullName evidence="7">Uncharacterized protein</fullName>
    </submittedName>
</protein>
<reference evidence="7" key="1">
    <citation type="submission" date="2021-01" db="EMBL/GenBank/DDBJ databases">
        <authorList>
            <person name="Kaushik A."/>
        </authorList>
    </citation>
    <scope>NUCLEOTIDE SEQUENCE</scope>
    <source>
        <strain evidence="7">AG1-1C</strain>
    </source>
</reference>
<evidence type="ECO:0000256" key="2">
    <source>
        <dbReference type="ARBA" id="ARBA00022553"/>
    </source>
</evidence>
<accession>A0A8H3BYP1</accession>